<name>A0A5A7Q8T9_STRAF</name>
<sequence>MTGCGDPPEKPEAASPPAPRPLCVATRPSSEGRPRGTLVLQVPFMTPLPLTATSPIVFPSRDTEGGIGGDGDSRSPSPGLQSNVASDAVSEAQDNNGRIEVEQLEPEIHNLWCSRDGSSNHSVEAGLLEIRDWLETGSRMGWQRAQIFITDKKLLRLQ</sequence>
<dbReference type="Proteomes" id="UP000325081">
    <property type="component" value="Unassembled WGS sequence"/>
</dbReference>
<evidence type="ECO:0000313" key="2">
    <source>
        <dbReference type="EMBL" id="GER41368.1"/>
    </source>
</evidence>
<proteinExistence type="predicted"/>
<evidence type="ECO:0000256" key="1">
    <source>
        <dbReference type="SAM" id="MobiDB-lite"/>
    </source>
</evidence>
<evidence type="ECO:0000313" key="3">
    <source>
        <dbReference type="Proteomes" id="UP000325081"/>
    </source>
</evidence>
<reference evidence="3" key="1">
    <citation type="journal article" date="2019" name="Curr. Biol.">
        <title>Genome Sequence of Striga asiatica Provides Insight into the Evolution of Plant Parasitism.</title>
        <authorList>
            <person name="Yoshida S."/>
            <person name="Kim S."/>
            <person name="Wafula E.K."/>
            <person name="Tanskanen J."/>
            <person name="Kim Y.M."/>
            <person name="Honaas L."/>
            <person name="Yang Z."/>
            <person name="Spallek T."/>
            <person name="Conn C.E."/>
            <person name="Ichihashi Y."/>
            <person name="Cheong K."/>
            <person name="Cui S."/>
            <person name="Der J.P."/>
            <person name="Gundlach H."/>
            <person name="Jiao Y."/>
            <person name="Hori C."/>
            <person name="Ishida J.K."/>
            <person name="Kasahara H."/>
            <person name="Kiba T."/>
            <person name="Kim M.S."/>
            <person name="Koo N."/>
            <person name="Laohavisit A."/>
            <person name="Lee Y.H."/>
            <person name="Lumba S."/>
            <person name="McCourt P."/>
            <person name="Mortimer J.C."/>
            <person name="Mutuku J.M."/>
            <person name="Nomura T."/>
            <person name="Sasaki-Sekimoto Y."/>
            <person name="Seto Y."/>
            <person name="Wang Y."/>
            <person name="Wakatake T."/>
            <person name="Sakakibara H."/>
            <person name="Demura T."/>
            <person name="Yamaguchi S."/>
            <person name="Yoneyama K."/>
            <person name="Manabe R.I."/>
            <person name="Nelson D.C."/>
            <person name="Schulman A.H."/>
            <person name="Timko M.P."/>
            <person name="dePamphilis C.W."/>
            <person name="Choi D."/>
            <person name="Shirasu K."/>
        </authorList>
    </citation>
    <scope>NUCLEOTIDE SEQUENCE [LARGE SCALE GENOMIC DNA]</scope>
    <source>
        <strain evidence="3">cv. UVA1</strain>
    </source>
</reference>
<keyword evidence="3" id="KW-1185">Reference proteome</keyword>
<organism evidence="2 3">
    <name type="scientific">Striga asiatica</name>
    <name type="common">Asiatic witchweed</name>
    <name type="synonym">Buchnera asiatica</name>
    <dbReference type="NCBI Taxonomy" id="4170"/>
    <lineage>
        <taxon>Eukaryota</taxon>
        <taxon>Viridiplantae</taxon>
        <taxon>Streptophyta</taxon>
        <taxon>Embryophyta</taxon>
        <taxon>Tracheophyta</taxon>
        <taxon>Spermatophyta</taxon>
        <taxon>Magnoliopsida</taxon>
        <taxon>eudicotyledons</taxon>
        <taxon>Gunneridae</taxon>
        <taxon>Pentapetalae</taxon>
        <taxon>asterids</taxon>
        <taxon>lamiids</taxon>
        <taxon>Lamiales</taxon>
        <taxon>Orobanchaceae</taxon>
        <taxon>Buchnereae</taxon>
        <taxon>Striga</taxon>
    </lineage>
</organism>
<dbReference type="EMBL" id="BKCP01006072">
    <property type="protein sequence ID" value="GER41368.1"/>
    <property type="molecule type" value="Genomic_DNA"/>
</dbReference>
<accession>A0A5A7Q8T9</accession>
<feature type="region of interest" description="Disordered" evidence="1">
    <location>
        <begin position="1"/>
        <end position="96"/>
    </location>
</feature>
<dbReference type="AlphaFoldDB" id="A0A5A7Q8T9"/>
<gene>
    <name evidence="2" type="ORF">STAS_18084</name>
</gene>
<comment type="caution">
    <text evidence="2">The sequence shown here is derived from an EMBL/GenBank/DDBJ whole genome shotgun (WGS) entry which is preliminary data.</text>
</comment>
<protein>
    <submittedName>
        <fullName evidence="2">ATP synthase subunit c</fullName>
    </submittedName>
</protein>